<accession>C1DKE6</accession>
<dbReference type="EMBL" id="CP001157">
    <property type="protein sequence ID" value="ACO76809.1"/>
    <property type="molecule type" value="Genomic_DNA"/>
</dbReference>
<protein>
    <submittedName>
        <fullName evidence="1">Uncharacterized protein</fullName>
    </submittedName>
</protein>
<dbReference type="HOGENOM" id="CLU_3380291_0_0_6"/>
<dbReference type="AlphaFoldDB" id="C1DKE6"/>
<reference evidence="1 2" key="1">
    <citation type="journal article" date="2009" name="J. Bacteriol.">
        <title>Genome sequence of Azotobacter vinelandii, an obligate aerobe specialized to support diverse anaerobic metabolic processes.</title>
        <authorList>
            <person name="Setubal J.C."/>
            <person name="dos Santos P."/>
            <person name="Goldman B.S."/>
            <person name="Ertesvag H."/>
            <person name="Espin G."/>
            <person name="Rubio L.M."/>
            <person name="Valla S."/>
            <person name="Almeida N.F."/>
            <person name="Balasubramanian D."/>
            <person name="Cromes L."/>
            <person name="Curatti L."/>
            <person name="Du Z."/>
            <person name="Godsy E."/>
            <person name="Goodner B."/>
            <person name="Hellner-Burris K."/>
            <person name="Hernandez J.A."/>
            <person name="Houmiel K."/>
            <person name="Imperial J."/>
            <person name="Kennedy C."/>
            <person name="Larson T.J."/>
            <person name="Latreille P."/>
            <person name="Ligon L.S."/>
            <person name="Lu J."/>
            <person name="Maerk M."/>
            <person name="Miller N.M."/>
            <person name="Norton S."/>
            <person name="O'Carroll I.P."/>
            <person name="Paulsen I."/>
            <person name="Raulfs E.C."/>
            <person name="Roemer R."/>
            <person name="Rosser J."/>
            <person name="Segura D."/>
            <person name="Slater S."/>
            <person name="Stricklin S.L."/>
            <person name="Studholme D.J."/>
            <person name="Sun J."/>
            <person name="Viana C.J."/>
            <person name="Wallin E."/>
            <person name="Wang B."/>
            <person name="Wheeler C."/>
            <person name="Zhu H."/>
            <person name="Dean D.R."/>
            <person name="Dixon R."/>
            <person name="Wood D."/>
        </authorList>
    </citation>
    <scope>NUCLEOTIDE SEQUENCE [LARGE SCALE GENOMIC DNA]</scope>
    <source>
        <strain evidence="2">DJ / ATCC BAA-1303</strain>
    </source>
</reference>
<dbReference type="Proteomes" id="UP000002424">
    <property type="component" value="Chromosome"/>
</dbReference>
<name>C1DKE6_AZOVD</name>
<dbReference type="KEGG" id="avn:Avin_05560"/>
<gene>
    <name evidence="1" type="ordered locus">Avin_05560</name>
</gene>
<evidence type="ECO:0000313" key="2">
    <source>
        <dbReference type="Proteomes" id="UP000002424"/>
    </source>
</evidence>
<organism evidence="1 2">
    <name type="scientific">Azotobacter vinelandii (strain DJ / ATCC BAA-1303)</name>
    <dbReference type="NCBI Taxonomy" id="322710"/>
    <lineage>
        <taxon>Bacteria</taxon>
        <taxon>Pseudomonadati</taxon>
        <taxon>Pseudomonadota</taxon>
        <taxon>Gammaproteobacteria</taxon>
        <taxon>Pseudomonadales</taxon>
        <taxon>Pseudomonadaceae</taxon>
        <taxon>Azotobacter</taxon>
    </lineage>
</organism>
<proteinExistence type="predicted"/>
<sequence>MATVGFLHGIHTQGTNGIGSLTTAGHRWISWES</sequence>
<evidence type="ECO:0000313" key="1">
    <source>
        <dbReference type="EMBL" id="ACO76809.1"/>
    </source>
</evidence>
<dbReference type="EnsemblBacteria" id="ACO76809">
    <property type="protein sequence ID" value="ACO76809"/>
    <property type="gene ID" value="Avin_05560"/>
</dbReference>
<keyword evidence="2" id="KW-1185">Reference proteome</keyword>